<organism evidence="1 2">
    <name type="scientific">Gracilinema caldarium (strain ATCC 51460 / DSM 7334 / H1)</name>
    <name type="common">Treponema caldarium</name>
    <dbReference type="NCBI Taxonomy" id="744872"/>
    <lineage>
        <taxon>Bacteria</taxon>
        <taxon>Pseudomonadati</taxon>
        <taxon>Spirochaetota</taxon>
        <taxon>Spirochaetia</taxon>
        <taxon>Spirochaetales</taxon>
        <taxon>Breznakiellaceae</taxon>
        <taxon>Gracilinema</taxon>
    </lineage>
</organism>
<evidence type="ECO:0000313" key="2">
    <source>
        <dbReference type="Proteomes" id="UP000000503"/>
    </source>
</evidence>
<name>F8F107_GRAC1</name>
<accession>F8F107</accession>
<protein>
    <submittedName>
        <fullName evidence="1">Uncharacterized protein</fullName>
    </submittedName>
</protein>
<dbReference type="HOGENOM" id="CLU_3105021_0_0_12"/>
<dbReference type="KEGG" id="scd:Spica_2700"/>
<keyword evidence="2" id="KW-1185">Reference proteome</keyword>
<reference evidence="2" key="1">
    <citation type="journal article" date="2013" name="Stand. Genomic Sci.">
        <title>Genome sequence of the thermophilic fresh-water bacterium Spirochaeta caldaria type strain (H1(T)), reclassification of Spirochaeta caldaria, Spirochaeta stenostrepta, and Spirochaeta zuelzerae in the genus Treponema as Treponema caldaria comb. nov., Treponema stenostrepta comb. nov., and Treponema zuelzerae comb. nov., and emendation of the genus Treponema.</title>
        <authorList>
            <person name="Abt B."/>
            <person name="Goker M."/>
            <person name="Scheuner C."/>
            <person name="Han C."/>
            <person name="Lu M."/>
            <person name="Misra M."/>
            <person name="Lapidus A."/>
            <person name="Nolan M."/>
            <person name="Lucas S."/>
            <person name="Hammon N."/>
            <person name="Deshpande S."/>
            <person name="Cheng J.F."/>
            <person name="Tapia R."/>
            <person name="Goodwin L.A."/>
            <person name="Pitluck S."/>
            <person name="Liolios K."/>
            <person name="Pagani I."/>
            <person name="Ivanova N."/>
            <person name="Mavromatis K."/>
            <person name="Mikhailova N."/>
            <person name="Huntemann M."/>
            <person name="Pati A."/>
            <person name="Chen A."/>
            <person name="Palaniappan K."/>
            <person name="Land M."/>
            <person name="Hauser L."/>
            <person name="Jeffries C.D."/>
            <person name="Rohde M."/>
            <person name="Spring S."/>
            <person name="Gronow S."/>
            <person name="Detter J.C."/>
            <person name="Bristow J."/>
            <person name="Eisen J.A."/>
            <person name="Markowitz V."/>
            <person name="Hugenholtz P."/>
            <person name="Kyrpides N.C."/>
            <person name="Woyke T."/>
            <person name="Klenk H.P."/>
        </authorList>
    </citation>
    <scope>NUCLEOTIDE SEQUENCE</scope>
    <source>
        <strain evidence="2">ATCC 51460 / DSM 7334 / H1</strain>
    </source>
</reference>
<evidence type="ECO:0000313" key="1">
    <source>
        <dbReference type="EMBL" id="AEJ20797.1"/>
    </source>
</evidence>
<gene>
    <name evidence="1" type="ordered locus">Spica_2700</name>
</gene>
<sequence>MTPNVRKMNYEGGSLPLAPASSVAALPAVAFATPSPGLRPGPRMCSQEGTV</sequence>
<dbReference type="STRING" id="744872.Spica_2700"/>
<proteinExistence type="predicted"/>
<dbReference type="Proteomes" id="UP000000503">
    <property type="component" value="Chromosome"/>
</dbReference>
<dbReference type="AlphaFoldDB" id="F8F107"/>
<dbReference type="EMBL" id="CP002868">
    <property type="protein sequence ID" value="AEJ20797.1"/>
    <property type="molecule type" value="Genomic_DNA"/>
</dbReference>